<dbReference type="SUPFAM" id="SSF49417">
    <property type="entry name" value="p53-like transcription factors"/>
    <property type="match status" value="1"/>
</dbReference>
<feature type="region of interest" description="Disordered" evidence="8">
    <location>
        <begin position="631"/>
        <end position="675"/>
    </location>
</feature>
<evidence type="ECO:0000256" key="5">
    <source>
        <dbReference type="ARBA" id="ARBA00023163"/>
    </source>
</evidence>
<keyword evidence="11" id="KW-1185">Reference proteome</keyword>
<sequence length="752" mass="81262">MLSVEMYPSLALGPQRIGDCFYREREAPAHMPLYPPTCDVAAKALPPRLLAPPPVPNEPVTKTQKDEVKMDLENAFLWKQFSSVGTEMIITKKGRRMFPGLRLKLSGLNPSLRYILLLDIVPVDNSRYRFQGGGWQAVGGAEARLPDRVFIHPDSPATGAHWQSRTISFHFAKLTNNTLDSQGHIILHSLHRYQPRVHVIEARDVLRWGGGQHSFVFPETQFITVTAYQNNKITELKINANPFAKGFREDGMNMNCDPCDSTELLTQPTSTSSTDLQALALASLPPLPDPSCGYRPQEASYRDTLVPEQQLDLGQAFMASQMSDISISMANGMQDTPGSEVANSIIERWVCVMFDTMGEAAYTSSFPAAQANSSSFPSAPLPQSSSSFPSLPISDPSDTSDPQPSISPIDYPSILSSSPTLSSSTTTTPSLQQTSFTFPTPPPSNSSSPQSLLPSSSSSSSPSANTYHTIPETIRPHATTDASFPAPPSACQTGLQDQISAHSLLTQPSQPLQGQPVTSGNNSPSDQSSAAFIYPNILPPNPDPAPAAAHPHPNQNQLLAPNLPCSLPTHGAATSFAFPSVPPHMQNLSFSNVSPTPSLAAAFPPSSFTHPSSSLPHPPFQPSSCLAVPSSFQQSVSSTPTAHPQNLPNPSASSSYPPVELGGIPQFNPPAPYRPEMVLHHPSLLPQLDPSLPSSTPPPALYPAFPSYPLRLCQDPHSSLSIPFRHLYRQHQHGHAHPQGSYMMDMSTRPMF</sequence>
<evidence type="ECO:0000256" key="7">
    <source>
        <dbReference type="PROSITE-ProRule" id="PRU00201"/>
    </source>
</evidence>
<evidence type="ECO:0000256" key="6">
    <source>
        <dbReference type="ARBA" id="ARBA00023242"/>
    </source>
</evidence>
<evidence type="ECO:0000259" key="9">
    <source>
        <dbReference type="PROSITE" id="PS50252"/>
    </source>
</evidence>
<dbReference type="InterPro" id="IPR046360">
    <property type="entry name" value="T-box_DNA-bd"/>
</dbReference>
<name>A0A3B4X8B0_SERLL</name>
<dbReference type="GO" id="GO:0048514">
    <property type="term" value="P:blood vessel morphogenesis"/>
    <property type="evidence" value="ECO:0007669"/>
    <property type="project" value="Ensembl"/>
</dbReference>
<dbReference type="GO" id="GO:0000978">
    <property type="term" value="F:RNA polymerase II cis-regulatory region sequence-specific DNA binding"/>
    <property type="evidence" value="ECO:0007669"/>
    <property type="project" value="InterPro"/>
</dbReference>
<dbReference type="GO" id="GO:0016331">
    <property type="term" value="P:morphogenesis of embryonic epithelium"/>
    <property type="evidence" value="ECO:0007669"/>
    <property type="project" value="TreeGrafter"/>
</dbReference>
<feature type="compositionally biased region" description="Polar residues" evidence="8">
    <location>
        <begin position="508"/>
        <end position="530"/>
    </location>
</feature>
<dbReference type="GO" id="GO:0001756">
    <property type="term" value="P:somitogenesis"/>
    <property type="evidence" value="ECO:0007669"/>
    <property type="project" value="Ensembl"/>
</dbReference>
<comment type="subcellular location">
    <subcellularLocation>
        <location evidence="1 7">Nucleus</location>
    </subcellularLocation>
</comment>
<dbReference type="GO" id="GO:0000785">
    <property type="term" value="C:chromatin"/>
    <property type="evidence" value="ECO:0007669"/>
    <property type="project" value="Ensembl"/>
</dbReference>
<evidence type="ECO:0000256" key="1">
    <source>
        <dbReference type="ARBA" id="ARBA00004123"/>
    </source>
</evidence>
<reference evidence="10" key="2">
    <citation type="submission" date="2025-09" db="UniProtKB">
        <authorList>
            <consortium name="Ensembl"/>
        </authorList>
    </citation>
    <scope>IDENTIFICATION</scope>
</reference>
<organism evidence="10 11">
    <name type="scientific">Seriola lalandi dorsalis</name>
    <dbReference type="NCBI Taxonomy" id="1841481"/>
    <lineage>
        <taxon>Eukaryota</taxon>
        <taxon>Metazoa</taxon>
        <taxon>Chordata</taxon>
        <taxon>Craniata</taxon>
        <taxon>Vertebrata</taxon>
        <taxon>Euteleostomi</taxon>
        <taxon>Actinopterygii</taxon>
        <taxon>Neopterygii</taxon>
        <taxon>Teleostei</taxon>
        <taxon>Neoteleostei</taxon>
        <taxon>Acanthomorphata</taxon>
        <taxon>Carangaria</taxon>
        <taxon>Carangiformes</taxon>
        <taxon>Carangidae</taxon>
        <taxon>Seriola</taxon>
    </lineage>
</organism>
<dbReference type="GO" id="GO:0021523">
    <property type="term" value="P:somatic motor neuron differentiation"/>
    <property type="evidence" value="ECO:0007669"/>
    <property type="project" value="Ensembl"/>
</dbReference>
<dbReference type="GO" id="GO:0048641">
    <property type="term" value="P:regulation of skeletal muscle tissue development"/>
    <property type="evidence" value="ECO:0007669"/>
    <property type="project" value="Ensembl"/>
</dbReference>
<reference evidence="10" key="1">
    <citation type="submission" date="2025-08" db="UniProtKB">
        <authorList>
            <consortium name="Ensembl"/>
        </authorList>
    </citation>
    <scope>IDENTIFICATION</scope>
</reference>
<keyword evidence="2" id="KW-0217">Developmental protein</keyword>
<feature type="compositionally biased region" description="Polar residues" evidence="8">
    <location>
        <begin position="631"/>
        <end position="656"/>
    </location>
</feature>
<feature type="compositionally biased region" description="Low complexity" evidence="8">
    <location>
        <begin position="373"/>
        <end position="438"/>
    </location>
</feature>
<dbReference type="AlphaFoldDB" id="A0A3B4X8B0"/>
<evidence type="ECO:0000256" key="8">
    <source>
        <dbReference type="SAM" id="MobiDB-lite"/>
    </source>
</evidence>
<keyword evidence="6 7" id="KW-0539">Nucleus</keyword>
<dbReference type="Pfam" id="PF00907">
    <property type="entry name" value="T-box"/>
    <property type="match status" value="1"/>
</dbReference>
<keyword evidence="5" id="KW-0804">Transcription</keyword>
<dbReference type="GO" id="GO:0005634">
    <property type="term" value="C:nucleus"/>
    <property type="evidence" value="ECO:0007669"/>
    <property type="project" value="UniProtKB-SubCell"/>
</dbReference>
<feature type="compositionally biased region" description="Low complexity" evidence="8">
    <location>
        <begin position="546"/>
        <end position="556"/>
    </location>
</feature>
<feature type="region of interest" description="Disordered" evidence="8">
    <location>
        <begin position="508"/>
        <end position="559"/>
    </location>
</feature>
<evidence type="ECO:0000256" key="3">
    <source>
        <dbReference type="ARBA" id="ARBA00023015"/>
    </source>
</evidence>
<dbReference type="GO" id="GO:0001708">
    <property type="term" value="P:cell fate specification"/>
    <property type="evidence" value="ECO:0007669"/>
    <property type="project" value="TreeGrafter"/>
</dbReference>
<dbReference type="Gene3D" id="2.60.40.820">
    <property type="entry name" value="Transcription factor, T-box"/>
    <property type="match status" value="1"/>
</dbReference>
<evidence type="ECO:0000256" key="2">
    <source>
        <dbReference type="ARBA" id="ARBA00022473"/>
    </source>
</evidence>
<feature type="domain" description="T-box" evidence="9">
    <location>
        <begin position="72"/>
        <end position="249"/>
    </location>
</feature>
<dbReference type="PANTHER" id="PTHR11267">
    <property type="entry name" value="T-BOX PROTEIN-RELATED"/>
    <property type="match status" value="1"/>
</dbReference>
<keyword evidence="3" id="KW-0805">Transcription regulation</keyword>
<keyword evidence="4 7" id="KW-0238">DNA-binding</keyword>
<dbReference type="STRING" id="1841481.ENSSLDP00000012082"/>
<dbReference type="GO" id="GO:0000981">
    <property type="term" value="F:DNA-binding transcription factor activity, RNA polymerase II-specific"/>
    <property type="evidence" value="ECO:0007669"/>
    <property type="project" value="TreeGrafter"/>
</dbReference>
<dbReference type="Ensembl" id="ENSSLDT00000012527.1">
    <property type="protein sequence ID" value="ENSSLDP00000012082.1"/>
    <property type="gene ID" value="ENSSLDG00000009611.1"/>
</dbReference>
<dbReference type="PRINTS" id="PR00937">
    <property type="entry name" value="TBOX"/>
</dbReference>
<evidence type="ECO:0000313" key="10">
    <source>
        <dbReference type="Ensembl" id="ENSSLDP00000012082.1"/>
    </source>
</evidence>
<evidence type="ECO:0000313" key="11">
    <source>
        <dbReference type="Proteomes" id="UP000261360"/>
    </source>
</evidence>
<feature type="region of interest" description="Disordered" evidence="8">
    <location>
        <begin position="372"/>
        <end position="468"/>
    </location>
</feature>
<dbReference type="PROSITE" id="PS01283">
    <property type="entry name" value="TBOX_1"/>
    <property type="match status" value="1"/>
</dbReference>
<feature type="compositionally biased region" description="Low complexity" evidence="8">
    <location>
        <begin position="445"/>
        <end position="463"/>
    </location>
</feature>
<comment type="caution">
    <text evidence="7">Lacks conserved residue(s) required for the propagation of feature annotation.</text>
</comment>
<dbReference type="InterPro" id="IPR036960">
    <property type="entry name" value="T-box_sf"/>
</dbReference>
<dbReference type="GeneTree" id="ENSGT00940000160732"/>
<dbReference type="PROSITE" id="PS50252">
    <property type="entry name" value="TBOX_3"/>
    <property type="match status" value="1"/>
</dbReference>
<dbReference type="Proteomes" id="UP000261360">
    <property type="component" value="Unplaced"/>
</dbReference>
<proteinExistence type="predicted"/>
<dbReference type="PANTHER" id="PTHR11267:SF197">
    <property type="entry name" value="T-BOX TRANSCRIPTION FACTOR TBX6"/>
    <property type="match status" value="1"/>
</dbReference>
<dbReference type="FunFam" id="2.60.40.820:FF:000010">
    <property type="entry name" value="T-box transcription factor TBX6"/>
    <property type="match status" value="1"/>
</dbReference>
<accession>A0A3B4X8B0</accession>
<dbReference type="InterPro" id="IPR018186">
    <property type="entry name" value="TF_T-box_CS"/>
</dbReference>
<dbReference type="GO" id="GO:0045893">
    <property type="term" value="P:positive regulation of DNA-templated transcription"/>
    <property type="evidence" value="ECO:0007669"/>
    <property type="project" value="InterPro"/>
</dbReference>
<dbReference type="SMART" id="SM00425">
    <property type="entry name" value="TBOX"/>
    <property type="match status" value="1"/>
</dbReference>
<dbReference type="InterPro" id="IPR008967">
    <property type="entry name" value="p53-like_TF_DNA-bd_sf"/>
</dbReference>
<protein>
    <submittedName>
        <fullName evidence="10">T-box transcription factor 6</fullName>
    </submittedName>
</protein>
<evidence type="ECO:0000256" key="4">
    <source>
        <dbReference type="ARBA" id="ARBA00023125"/>
    </source>
</evidence>
<dbReference type="InterPro" id="IPR001699">
    <property type="entry name" value="TF_T-box"/>
</dbReference>